<dbReference type="EMBL" id="JAOVZO020000001">
    <property type="protein sequence ID" value="MDC8011245.1"/>
    <property type="molecule type" value="Genomic_DNA"/>
</dbReference>
<dbReference type="Pfam" id="PF07676">
    <property type="entry name" value="PD40"/>
    <property type="match status" value="2"/>
</dbReference>
<gene>
    <name evidence="3" type="ORF">OD750_001650</name>
</gene>
<reference evidence="3" key="1">
    <citation type="submission" date="2023-02" db="EMBL/GenBank/DDBJ databases">
        <title>Tahibacter soli sp. nov. isolated from soil.</title>
        <authorList>
            <person name="Baek J.H."/>
            <person name="Lee J.K."/>
            <person name="Choi D.G."/>
            <person name="Jeon C.O."/>
        </authorList>
    </citation>
    <scope>NUCLEOTIDE SEQUENCE</scope>
    <source>
        <strain evidence="3">BL</strain>
    </source>
</reference>
<keyword evidence="4" id="KW-1185">Reference proteome</keyword>
<sequence length="948" mass="97067">MRTMWLAVLGFSAGFVAAPAALAGSPPAFTNGIEGDAPSQVLVDTQITLTWSANASAFYCDYAGSTFPNGVSFPDWPTSNPVCVYTVGGSGSQGCSTLRTTRLRLTERGTYRFKVNCYSSAGGGPSASSSASVTAIDTATSDGVSIGLAANTPGPVRPGASFRYAVTLRNNGASRLTSPALALELPAALTALDNDCDARPANGRLTWSLPNGLSTGGVATCNVNVRLNAIPDAEIVATGANVAFSIANVPFTLSTREETGTAHRARPLSKTTNGAPTTRDSGAPALSGDGRTLVFASQQTGLVDGDAGSNGANIVLADRASGARKLVNVDAEGRRLPGSAASPALSLNGKAAAFVNVPAAAAAKAGAVVNDGEAGQLCASPPNGLFRPVCGERNASGGLLNGPSESPSLSANGKLLAFCSSASNWVPNDTNNAKDVFVKDQDTGVVRRASTDAAGTQGQGDSCDPMISGDGVWVAFRTRAPNLGGTADWQVVRKNLDTGAIETLSVSPGGAPANAEAGPPSVSYDGSRIVFASRATNLVADFTANFRNVYMAERGDGAPAAAKGIGGGLFGVRDRNGGPPDGDASDPTISCSGNAIAFGSTATDLVEGEIGNLMDVFAVDPNTGVARRAVAGAGGGAPNGASTDPALDCEGTTTAFASGASNLDPADPNGNTDIYGQDDPLRTDPAAVDVDASYSGNWYNPGQSGHGVLVEALPLSGAPFYVTWYLYVNGEPVFLQGVAPAQGNVINVQMYSTRSTGFPIGPGGPINTAWGSLRLTFTDSSSATLEWFPTVFGLSAGQMNLRRLTRPALVQNDAPDGVIKACYSGVWNEAARSGYGFDLEVNDFADDRYLTAYWYTYRPDGSPLWLVGVGRRFGAGVFMNLYVGGGEGAQFPPNFAASAVTQTLWGSANFRFTSNDAMTVTYAPVLPGYAAGSVNLQRLTSLRGRACE</sequence>
<dbReference type="Proteomes" id="UP001139971">
    <property type="component" value="Unassembled WGS sequence"/>
</dbReference>
<protein>
    <recommendedName>
        <fullName evidence="5">DUF11 domain-containing protein</fullName>
    </recommendedName>
</protein>
<evidence type="ECO:0000313" key="3">
    <source>
        <dbReference type="EMBL" id="MDC8011245.1"/>
    </source>
</evidence>
<dbReference type="InterPro" id="IPR011659">
    <property type="entry name" value="WD40"/>
</dbReference>
<evidence type="ECO:0000256" key="1">
    <source>
        <dbReference type="SAM" id="MobiDB-lite"/>
    </source>
</evidence>
<feature type="signal peptide" evidence="2">
    <location>
        <begin position="1"/>
        <end position="23"/>
    </location>
</feature>
<dbReference type="SUPFAM" id="SSF82171">
    <property type="entry name" value="DPP6 N-terminal domain-like"/>
    <property type="match status" value="1"/>
</dbReference>
<dbReference type="RefSeq" id="WP_263543734.1">
    <property type="nucleotide sequence ID" value="NZ_JAOVZO020000001.1"/>
</dbReference>
<keyword evidence="2" id="KW-0732">Signal</keyword>
<comment type="caution">
    <text evidence="3">The sequence shown here is derived from an EMBL/GenBank/DDBJ whole genome shotgun (WGS) entry which is preliminary data.</text>
</comment>
<evidence type="ECO:0008006" key="5">
    <source>
        <dbReference type="Google" id="ProtNLM"/>
    </source>
</evidence>
<dbReference type="AlphaFoldDB" id="A0A9X3YHD0"/>
<proteinExistence type="predicted"/>
<evidence type="ECO:0000256" key="2">
    <source>
        <dbReference type="SAM" id="SignalP"/>
    </source>
</evidence>
<feature type="compositionally biased region" description="Polar residues" evidence="1">
    <location>
        <begin position="269"/>
        <end position="280"/>
    </location>
</feature>
<organism evidence="3 4">
    <name type="scientific">Tahibacter soli</name>
    <dbReference type="NCBI Taxonomy" id="2983605"/>
    <lineage>
        <taxon>Bacteria</taxon>
        <taxon>Pseudomonadati</taxon>
        <taxon>Pseudomonadota</taxon>
        <taxon>Gammaproteobacteria</taxon>
        <taxon>Lysobacterales</taxon>
        <taxon>Rhodanobacteraceae</taxon>
        <taxon>Tahibacter</taxon>
    </lineage>
</organism>
<evidence type="ECO:0000313" key="4">
    <source>
        <dbReference type="Proteomes" id="UP001139971"/>
    </source>
</evidence>
<feature type="region of interest" description="Disordered" evidence="1">
    <location>
        <begin position="257"/>
        <end position="289"/>
    </location>
</feature>
<accession>A0A9X3YHD0</accession>
<dbReference type="Gene3D" id="2.120.10.30">
    <property type="entry name" value="TolB, C-terminal domain"/>
    <property type="match status" value="1"/>
</dbReference>
<feature type="region of interest" description="Disordered" evidence="1">
    <location>
        <begin position="658"/>
        <end position="682"/>
    </location>
</feature>
<feature type="chain" id="PRO_5040937761" description="DUF11 domain-containing protein" evidence="2">
    <location>
        <begin position="24"/>
        <end position="948"/>
    </location>
</feature>
<dbReference type="InterPro" id="IPR011042">
    <property type="entry name" value="6-blade_b-propeller_TolB-like"/>
</dbReference>
<name>A0A9X3YHD0_9GAMM</name>